<dbReference type="Gene3D" id="3.30.70.330">
    <property type="match status" value="1"/>
</dbReference>
<dbReference type="InterPro" id="IPR035979">
    <property type="entry name" value="RBD_domain_sf"/>
</dbReference>
<dbReference type="AlphaFoldDB" id="A0A1L8DI41"/>
<dbReference type="PANTHER" id="PTHR15241">
    <property type="entry name" value="TRANSFORMER-2-RELATED"/>
    <property type="match status" value="1"/>
</dbReference>
<dbReference type="InterPro" id="IPR012677">
    <property type="entry name" value="Nucleotide-bd_a/b_plait_sf"/>
</dbReference>
<name>A0A1L8DI41_9DIPT</name>
<evidence type="ECO:0000313" key="4">
    <source>
        <dbReference type="EMBL" id="JAV06045.1"/>
    </source>
</evidence>
<evidence type="ECO:0000256" key="2">
    <source>
        <dbReference type="PROSITE-ProRule" id="PRU00176"/>
    </source>
</evidence>
<organism evidence="4">
    <name type="scientific">Nyssomyia neivai</name>
    <dbReference type="NCBI Taxonomy" id="330878"/>
    <lineage>
        <taxon>Eukaryota</taxon>
        <taxon>Metazoa</taxon>
        <taxon>Ecdysozoa</taxon>
        <taxon>Arthropoda</taxon>
        <taxon>Hexapoda</taxon>
        <taxon>Insecta</taxon>
        <taxon>Pterygota</taxon>
        <taxon>Neoptera</taxon>
        <taxon>Endopterygota</taxon>
        <taxon>Diptera</taxon>
        <taxon>Nematocera</taxon>
        <taxon>Psychodoidea</taxon>
        <taxon>Psychodidae</taxon>
        <taxon>Nyssomyia</taxon>
    </lineage>
</organism>
<dbReference type="Pfam" id="PF00076">
    <property type="entry name" value="RRM_1"/>
    <property type="match status" value="1"/>
</dbReference>
<dbReference type="InterPro" id="IPR000504">
    <property type="entry name" value="RRM_dom"/>
</dbReference>
<dbReference type="SMART" id="SM00360">
    <property type="entry name" value="RRM"/>
    <property type="match status" value="1"/>
</dbReference>
<dbReference type="FunFam" id="3.30.70.330:FF:000494">
    <property type="entry name" value="28 kDa ribonucleoprotein, chloroplastic"/>
    <property type="match status" value="1"/>
</dbReference>
<keyword evidence="1 2" id="KW-0694">RNA-binding</keyword>
<dbReference type="PANTHER" id="PTHR15241:SF304">
    <property type="entry name" value="RRM DOMAIN-CONTAINING PROTEIN"/>
    <property type="match status" value="1"/>
</dbReference>
<feature type="domain" description="RRM" evidence="3">
    <location>
        <begin position="11"/>
        <end position="89"/>
    </location>
</feature>
<reference evidence="4" key="1">
    <citation type="submission" date="2016-12" db="EMBL/GenBank/DDBJ databases">
        <title>An insight into the sialome and mialome of the sand fly, Nyssomyia neivai.</title>
        <authorList>
            <person name="Sebastian V."/>
            <person name="Goulart T.M."/>
            <person name="Oliveira W."/>
            <person name="Calvo E."/>
            <person name="Oliveira L.F."/>
            <person name="Pinto M.C."/>
            <person name="Rosselino A.M."/>
            <person name="Ribeiro J.M."/>
        </authorList>
    </citation>
    <scope>NUCLEOTIDE SEQUENCE</scope>
</reference>
<evidence type="ECO:0000259" key="3">
    <source>
        <dbReference type="PROSITE" id="PS50102"/>
    </source>
</evidence>
<dbReference type="EMBL" id="GFDF01008039">
    <property type="protein sequence ID" value="JAV06045.1"/>
    <property type="molecule type" value="Transcribed_RNA"/>
</dbReference>
<dbReference type="GO" id="GO:0003723">
    <property type="term" value="F:RNA binding"/>
    <property type="evidence" value="ECO:0007669"/>
    <property type="project" value="UniProtKB-UniRule"/>
</dbReference>
<dbReference type="PROSITE" id="PS50102">
    <property type="entry name" value="RRM"/>
    <property type="match status" value="1"/>
</dbReference>
<accession>A0A1L8DI41</accession>
<evidence type="ECO:0000256" key="1">
    <source>
        <dbReference type="ARBA" id="ARBA00022884"/>
    </source>
</evidence>
<dbReference type="SUPFAM" id="SSF54928">
    <property type="entry name" value="RNA-binding domain, RBD"/>
    <property type="match status" value="1"/>
</dbReference>
<proteinExistence type="predicted"/>
<sequence>MSGVSLIRSFHRVFVGNLPWTVAGKDLKMYFSKFGHVSSASVVFDKTTTGLSKGYGFVEFSTHDGFIAATNNQVHFLEGRVISVQKARNID</sequence>
<protein>
    <submittedName>
        <fullName evidence="4">Putative rna recognition motif found in sra stem-loop-interacting rna-binding protein</fullName>
    </submittedName>
</protein>